<dbReference type="Pfam" id="PF00005">
    <property type="entry name" value="ABC_tran"/>
    <property type="match status" value="1"/>
</dbReference>
<dbReference type="InterPro" id="IPR050166">
    <property type="entry name" value="ABC_transporter_ATP-bind"/>
</dbReference>
<dbReference type="Gene3D" id="3.40.50.300">
    <property type="entry name" value="P-loop containing nucleotide triphosphate hydrolases"/>
    <property type="match status" value="1"/>
</dbReference>
<dbReference type="CDD" id="cd03293">
    <property type="entry name" value="ABC_NrtD_SsuB_transporters"/>
    <property type="match status" value="1"/>
</dbReference>
<dbReference type="RefSeq" id="WP_084912308.1">
    <property type="nucleotide sequence ID" value="NZ_CAUQAZ010000154.1"/>
</dbReference>
<dbReference type="InterPro" id="IPR003593">
    <property type="entry name" value="AAA+_ATPase"/>
</dbReference>
<sequence length="445" mass="49364">MQDNQNTLNAGAQHTKAEGRKEILAVKNVNHGYDKTHGEVLILDDVNLTLREGEIVGLLGRSGSGKSTLLRIISGLITPSSGNVDYLGQPLNGPAQGVAMVFQTFALFPWLTVLQNVEAGLEALGVAAGERRKRALAAIDLIGLDGFENAYPRELSGGMRQRVGFARALVVDPTLLLMDEPFSALDVLTAETLRTDLLDLWNKGQMPIKSILIVTHNIEEAVFMCDRILVLSSNPGRVIAEIKVPFPHPRNRLDPQFRRLVDDVYAKMTARPNSETVKKGLKLGTRLPHVSTNLIAGLIETLAGEPYFGRADMPDIARTLHLEVDDLFPIAEVLQSLGFADVREGDIFLTPQARIFADIDTQQRKVMFAEHLLRFVPLAALIKTVLDDRPGHRAPRVRFEQELEDFLSDGAAKETLDTVVNWGRYAEIFSYNDQTEYFSLEDVEF</sequence>
<dbReference type="PANTHER" id="PTHR42788:SF13">
    <property type="entry name" value="ALIPHATIC SULFONATES IMPORT ATP-BINDING PROTEIN SSUB"/>
    <property type="match status" value="1"/>
</dbReference>
<dbReference type="SMART" id="SM00382">
    <property type="entry name" value="AAA"/>
    <property type="match status" value="1"/>
</dbReference>
<keyword evidence="7" id="KW-1185">Reference proteome</keyword>
<dbReference type="PROSITE" id="PS50893">
    <property type="entry name" value="ABC_TRANSPORTER_2"/>
    <property type="match status" value="1"/>
</dbReference>
<name>A0A1X0WH01_9GAMM</name>
<evidence type="ECO:0000256" key="4">
    <source>
        <dbReference type="ARBA" id="ARBA00022840"/>
    </source>
</evidence>
<dbReference type="InterPro" id="IPR003439">
    <property type="entry name" value="ABC_transporter-like_ATP-bd"/>
</dbReference>
<reference evidence="6 7" key="1">
    <citation type="journal article" date="2017" name="Int. J. Syst. Evol. Microbiol.">
        <title>Rouxiella badensis sp. nov. and Rouxiella silvae sp. nov. isolated from peat bog soil in Germany and emendation of the genus description.</title>
        <authorList>
            <person name="Le Fleche-Mateos A."/>
            <person name="Kugler J.H."/>
            <person name="Hansen S.H."/>
            <person name="Syldatk C."/>
            <person name="Hausmann R."/>
            <person name="Lomprez F."/>
            <person name="Vandenbogaert M."/>
            <person name="Manuguerra J.C."/>
            <person name="Grimont P.A."/>
        </authorList>
    </citation>
    <scope>NUCLEOTIDE SEQUENCE [LARGE SCALE GENOMIC DNA]</scope>
    <source>
        <strain evidence="6 7">DSM 100043</strain>
    </source>
</reference>
<dbReference type="Pfam" id="PF09821">
    <property type="entry name" value="AAA_assoc_C"/>
    <property type="match status" value="1"/>
</dbReference>
<keyword evidence="4 6" id="KW-0067">ATP-binding</keyword>
<dbReference type="GO" id="GO:0016887">
    <property type="term" value="F:ATP hydrolysis activity"/>
    <property type="evidence" value="ECO:0007669"/>
    <property type="project" value="InterPro"/>
</dbReference>
<dbReference type="InterPro" id="IPR018632">
    <property type="entry name" value="AAA-associated_dom_C"/>
</dbReference>
<dbReference type="Proteomes" id="UP000192536">
    <property type="component" value="Unassembled WGS sequence"/>
</dbReference>
<dbReference type="InterPro" id="IPR027417">
    <property type="entry name" value="P-loop_NTPase"/>
</dbReference>
<keyword evidence="2" id="KW-0813">Transport</keyword>
<evidence type="ECO:0000313" key="6">
    <source>
        <dbReference type="EMBL" id="ORJ25991.1"/>
    </source>
</evidence>
<dbReference type="STRING" id="1646377.BS640_07735"/>
<keyword evidence="3" id="KW-0547">Nucleotide-binding</keyword>
<gene>
    <name evidence="6" type="ORF">BS640_07735</name>
</gene>
<organism evidence="6 7">
    <name type="scientific">Rouxiella badensis</name>
    <dbReference type="NCBI Taxonomy" id="1646377"/>
    <lineage>
        <taxon>Bacteria</taxon>
        <taxon>Pseudomonadati</taxon>
        <taxon>Pseudomonadota</taxon>
        <taxon>Gammaproteobacteria</taxon>
        <taxon>Enterobacterales</taxon>
        <taxon>Yersiniaceae</taxon>
        <taxon>Rouxiella</taxon>
    </lineage>
</organism>
<dbReference type="InterPro" id="IPR017871">
    <property type="entry name" value="ABC_transporter-like_CS"/>
</dbReference>
<feature type="domain" description="ABC transporter" evidence="5">
    <location>
        <begin position="24"/>
        <end position="258"/>
    </location>
</feature>
<evidence type="ECO:0000259" key="5">
    <source>
        <dbReference type="PROSITE" id="PS50893"/>
    </source>
</evidence>
<evidence type="ECO:0000256" key="2">
    <source>
        <dbReference type="ARBA" id="ARBA00022448"/>
    </source>
</evidence>
<comment type="similarity">
    <text evidence="1">Belongs to the ABC transporter superfamily.</text>
</comment>
<evidence type="ECO:0000313" key="7">
    <source>
        <dbReference type="Proteomes" id="UP000192536"/>
    </source>
</evidence>
<comment type="caution">
    <text evidence="6">The sequence shown here is derived from an EMBL/GenBank/DDBJ whole genome shotgun (WGS) entry which is preliminary data.</text>
</comment>
<dbReference type="GO" id="GO:0005524">
    <property type="term" value="F:ATP binding"/>
    <property type="evidence" value="ECO:0007669"/>
    <property type="project" value="UniProtKB-KW"/>
</dbReference>
<protein>
    <submittedName>
        <fullName evidence="6">Nitrate ABC transporter ATP-binding protein</fullName>
    </submittedName>
</protein>
<evidence type="ECO:0000256" key="1">
    <source>
        <dbReference type="ARBA" id="ARBA00005417"/>
    </source>
</evidence>
<dbReference type="SUPFAM" id="SSF52540">
    <property type="entry name" value="P-loop containing nucleoside triphosphate hydrolases"/>
    <property type="match status" value="1"/>
</dbReference>
<dbReference type="EMBL" id="MRWE01000010">
    <property type="protein sequence ID" value="ORJ25991.1"/>
    <property type="molecule type" value="Genomic_DNA"/>
</dbReference>
<dbReference type="PROSITE" id="PS00211">
    <property type="entry name" value="ABC_TRANSPORTER_1"/>
    <property type="match status" value="1"/>
</dbReference>
<proteinExistence type="inferred from homology"/>
<dbReference type="PANTHER" id="PTHR42788">
    <property type="entry name" value="TAURINE IMPORT ATP-BINDING PROTEIN-RELATED"/>
    <property type="match status" value="1"/>
</dbReference>
<accession>A0A1X0WH01</accession>
<evidence type="ECO:0000256" key="3">
    <source>
        <dbReference type="ARBA" id="ARBA00022741"/>
    </source>
</evidence>
<dbReference type="AlphaFoldDB" id="A0A1X0WH01"/>